<dbReference type="AlphaFoldDB" id="F4KUC1"/>
<dbReference type="PANTHER" id="PTHR43731">
    <property type="entry name" value="RHOMBOID PROTEASE"/>
    <property type="match status" value="1"/>
</dbReference>
<keyword evidence="5 8" id="KW-1133">Transmembrane helix</keyword>
<dbReference type="Pfam" id="PF20216">
    <property type="entry name" value="DUF6576"/>
    <property type="match status" value="1"/>
</dbReference>
<dbReference type="EMBL" id="CP002691">
    <property type="protein sequence ID" value="AEE51203.1"/>
    <property type="molecule type" value="Genomic_DNA"/>
</dbReference>
<protein>
    <submittedName>
        <fullName evidence="11">Rhomboid family protein</fullName>
    </submittedName>
</protein>
<feature type="region of interest" description="Disordered" evidence="7">
    <location>
        <begin position="262"/>
        <end position="288"/>
    </location>
</feature>
<keyword evidence="3 8" id="KW-0812">Transmembrane</keyword>
<evidence type="ECO:0000256" key="1">
    <source>
        <dbReference type="ARBA" id="ARBA00004141"/>
    </source>
</evidence>
<dbReference type="Proteomes" id="UP000008461">
    <property type="component" value="Chromosome"/>
</dbReference>
<sequence>MLRSIWEDLKREFNYGNAVTRIILVNVAVFVGINLVNIGLYLFNGWKADSTAFKQFLDYFCMSSDWKFVLFHPWVIITNMFSHYSFSHILWNMIFYHMCGRIVGDLLGNKRVLPIYLMGGIAGAAMFFITENLLNGGPFSGGPSTALGASAAVMATVVISGVIAPDYVIRLLLIGDVKLKYIVFTLIFLDLTFIAVGDSNSGGLFAHIGGDAFGFIYAWQLRKGNDFAFPFIRFFDWWDGVWSRWRTGKAPQRGPKVAYKNPKVREKTTAGRHDSNKRSTSAPPRYDNMSHQEQLDAILDKIKQHGYESLSTEEKEFLFNASKK</sequence>
<comment type="subcellular location">
    <subcellularLocation>
        <location evidence="1">Membrane</location>
        <topology evidence="1">Multi-pass membrane protein</topology>
    </subcellularLocation>
</comment>
<feature type="transmembrane region" description="Helical" evidence="8">
    <location>
        <begin position="21"/>
        <end position="43"/>
    </location>
</feature>
<dbReference type="InterPro" id="IPR046483">
    <property type="entry name" value="DUF6576"/>
</dbReference>
<evidence type="ECO:0000256" key="2">
    <source>
        <dbReference type="ARBA" id="ARBA00009045"/>
    </source>
</evidence>
<feature type="transmembrane region" description="Helical" evidence="8">
    <location>
        <begin position="149"/>
        <end position="169"/>
    </location>
</feature>
<evidence type="ECO:0000256" key="8">
    <source>
        <dbReference type="SAM" id="Phobius"/>
    </source>
</evidence>
<feature type="transmembrane region" description="Helical" evidence="8">
    <location>
        <begin position="181"/>
        <end position="197"/>
    </location>
</feature>
<dbReference type="Pfam" id="PF01694">
    <property type="entry name" value="Rhomboid"/>
    <property type="match status" value="1"/>
</dbReference>
<reference evidence="11 12" key="1">
    <citation type="journal article" date="2011" name="Stand. Genomic Sci.">
        <title>Complete genome sequence of Haliscomenobacter hydrossis type strain (O).</title>
        <authorList>
            <consortium name="US DOE Joint Genome Institute (JGI-PGF)"/>
            <person name="Daligault H."/>
            <person name="Lapidus A."/>
            <person name="Zeytun A."/>
            <person name="Nolan M."/>
            <person name="Lucas S."/>
            <person name="Del Rio T.G."/>
            <person name="Tice H."/>
            <person name="Cheng J.F."/>
            <person name="Tapia R."/>
            <person name="Han C."/>
            <person name="Goodwin L."/>
            <person name="Pitluck S."/>
            <person name="Liolios K."/>
            <person name="Pagani I."/>
            <person name="Ivanova N."/>
            <person name="Huntemann M."/>
            <person name="Mavromatis K."/>
            <person name="Mikhailova N."/>
            <person name="Pati A."/>
            <person name="Chen A."/>
            <person name="Palaniappan K."/>
            <person name="Land M."/>
            <person name="Hauser L."/>
            <person name="Brambilla E.M."/>
            <person name="Rohde M."/>
            <person name="Verbarg S."/>
            <person name="Goker M."/>
            <person name="Bristow J."/>
            <person name="Eisen J.A."/>
            <person name="Markowitz V."/>
            <person name="Hugenholtz P."/>
            <person name="Kyrpides N.C."/>
            <person name="Klenk H.P."/>
            <person name="Woyke T."/>
        </authorList>
    </citation>
    <scope>NUCLEOTIDE SEQUENCE [LARGE SCALE GENOMIC DNA]</scope>
    <source>
        <strain evidence="12">ATCC 27775 / DSM 1100 / LMG 10767 / O</strain>
    </source>
</reference>
<dbReference type="GO" id="GO:0016020">
    <property type="term" value="C:membrane"/>
    <property type="evidence" value="ECO:0007669"/>
    <property type="project" value="UniProtKB-SubCell"/>
</dbReference>
<dbReference type="InterPro" id="IPR050925">
    <property type="entry name" value="Rhomboid_protease_S54"/>
</dbReference>
<dbReference type="Gene3D" id="1.20.1540.10">
    <property type="entry name" value="Rhomboid-like"/>
    <property type="match status" value="1"/>
</dbReference>
<dbReference type="KEGG" id="hhy:Halhy_3344"/>
<dbReference type="STRING" id="760192.Halhy_3344"/>
<evidence type="ECO:0000313" key="11">
    <source>
        <dbReference type="EMBL" id="AEE51203.1"/>
    </source>
</evidence>
<accession>F4KUC1</accession>
<dbReference type="InterPro" id="IPR035952">
    <property type="entry name" value="Rhomboid-like_sf"/>
</dbReference>
<evidence type="ECO:0000256" key="3">
    <source>
        <dbReference type="ARBA" id="ARBA00022692"/>
    </source>
</evidence>
<evidence type="ECO:0000256" key="7">
    <source>
        <dbReference type="SAM" id="MobiDB-lite"/>
    </source>
</evidence>
<dbReference type="GO" id="GO:0004252">
    <property type="term" value="F:serine-type endopeptidase activity"/>
    <property type="evidence" value="ECO:0007669"/>
    <property type="project" value="InterPro"/>
</dbReference>
<dbReference type="SUPFAM" id="SSF144091">
    <property type="entry name" value="Rhomboid-like"/>
    <property type="match status" value="1"/>
</dbReference>
<feature type="domain" description="Peptidase S54 rhomboid" evidence="9">
    <location>
        <begin position="73"/>
        <end position="222"/>
    </location>
</feature>
<dbReference type="HOGENOM" id="CLU_055068_4_0_10"/>
<keyword evidence="6 8" id="KW-0472">Membrane</keyword>
<evidence type="ECO:0000313" key="12">
    <source>
        <dbReference type="Proteomes" id="UP000008461"/>
    </source>
</evidence>
<dbReference type="PANTHER" id="PTHR43731:SF14">
    <property type="entry name" value="PRESENILIN-ASSOCIATED RHOMBOID-LIKE PROTEIN, MITOCHONDRIAL"/>
    <property type="match status" value="1"/>
</dbReference>
<dbReference type="OrthoDB" id="680602at2"/>
<dbReference type="RefSeq" id="WP_013765744.1">
    <property type="nucleotide sequence ID" value="NC_015510.1"/>
</dbReference>
<name>F4KUC1_HALH1</name>
<keyword evidence="12" id="KW-1185">Reference proteome</keyword>
<organism evidence="11 12">
    <name type="scientific">Haliscomenobacter hydrossis (strain ATCC 27775 / DSM 1100 / LMG 10767 / O)</name>
    <dbReference type="NCBI Taxonomy" id="760192"/>
    <lineage>
        <taxon>Bacteria</taxon>
        <taxon>Pseudomonadati</taxon>
        <taxon>Bacteroidota</taxon>
        <taxon>Saprospiria</taxon>
        <taxon>Saprospirales</taxon>
        <taxon>Haliscomenobacteraceae</taxon>
        <taxon>Haliscomenobacter</taxon>
    </lineage>
</organism>
<feature type="compositionally biased region" description="Basic and acidic residues" evidence="7">
    <location>
        <begin position="263"/>
        <end position="277"/>
    </location>
</feature>
<feature type="domain" description="DUF6576" evidence="10">
    <location>
        <begin position="289"/>
        <end position="324"/>
    </location>
</feature>
<feature type="transmembrane region" description="Helical" evidence="8">
    <location>
        <begin position="71"/>
        <end position="91"/>
    </location>
</feature>
<reference key="2">
    <citation type="submission" date="2011-04" db="EMBL/GenBank/DDBJ databases">
        <title>Complete sequence of chromosome of Haliscomenobacter hydrossis DSM 1100.</title>
        <authorList>
            <consortium name="US DOE Joint Genome Institute (JGI-PGF)"/>
            <person name="Lucas S."/>
            <person name="Han J."/>
            <person name="Lapidus A."/>
            <person name="Bruce D."/>
            <person name="Goodwin L."/>
            <person name="Pitluck S."/>
            <person name="Peters L."/>
            <person name="Kyrpides N."/>
            <person name="Mavromatis K."/>
            <person name="Ivanova N."/>
            <person name="Ovchinnikova G."/>
            <person name="Pagani I."/>
            <person name="Daligault H."/>
            <person name="Detter J.C."/>
            <person name="Han C."/>
            <person name="Land M."/>
            <person name="Hauser L."/>
            <person name="Markowitz V."/>
            <person name="Cheng J.-F."/>
            <person name="Hugenholtz P."/>
            <person name="Woyke T."/>
            <person name="Wu D."/>
            <person name="Verbarg S."/>
            <person name="Frueling A."/>
            <person name="Brambilla E."/>
            <person name="Klenk H.-P."/>
            <person name="Eisen J.A."/>
        </authorList>
    </citation>
    <scope>NUCLEOTIDE SEQUENCE</scope>
    <source>
        <strain>DSM 1100</strain>
    </source>
</reference>
<evidence type="ECO:0000256" key="6">
    <source>
        <dbReference type="ARBA" id="ARBA00023136"/>
    </source>
</evidence>
<keyword evidence="4" id="KW-0378">Hydrolase</keyword>
<evidence type="ECO:0000259" key="9">
    <source>
        <dbReference type="Pfam" id="PF01694"/>
    </source>
</evidence>
<feature type="transmembrane region" description="Helical" evidence="8">
    <location>
        <begin position="112"/>
        <end position="129"/>
    </location>
</feature>
<evidence type="ECO:0000256" key="4">
    <source>
        <dbReference type="ARBA" id="ARBA00022801"/>
    </source>
</evidence>
<comment type="similarity">
    <text evidence="2">Belongs to the peptidase S54 family.</text>
</comment>
<dbReference type="eggNOG" id="COG0705">
    <property type="taxonomic scope" value="Bacteria"/>
</dbReference>
<evidence type="ECO:0000259" key="10">
    <source>
        <dbReference type="Pfam" id="PF20216"/>
    </source>
</evidence>
<proteinExistence type="inferred from homology"/>
<gene>
    <name evidence="11" type="ordered locus">Halhy_3344</name>
</gene>
<dbReference type="InterPro" id="IPR022764">
    <property type="entry name" value="Peptidase_S54_rhomboid_dom"/>
</dbReference>
<evidence type="ECO:0000256" key="5">
    <source>
        <dbReference type="ARBA" id="ARBA00022989"/>
    </source>
</evidence>